<sequence>QENAGVSIATNAELLKIQALIEQFRDGIPQPLCPLPAYEGPSQLTAATTQATETTPTHISPLPHLCLSTLRMRNLISAARRDMMETAAQCVISDEAKRTSRHSDVTELSSKDTNTPLPRHWCIDKLPISDSDVNETAGCSKYVIPDPVNHRTTHPVTNKAASVHTFTPHSADLRNVTKPTSSQIGESHSYRMTGTNYPKADKPSTVNRNSQNLCSQGDIQEAVVRTNIGTAVRTHTSEQTLKRPVERRTRDQVEECTQGSSNFGGASRSCADLGGGTQEDLLTNCPLCSEEFPHGMGQMAIDHHIAQCVAAADEETTW</sequence>
<feature type="non-terminal residue" evidence="3">
    <location>
        <position position="318"/>
    </location>
</feature>
<evidence type="ECO:0000313" key="4">
    <source>
        <dbReference type="Proteomes" id="UP001209878"/>
    </source>
</evidence>
<dbReference type="PROSITE" id="PS51906">
    <property type="entry name" value="ZF_UBZ2"/>
    <property type="match status" value="1"/>
</dbReference>
<feature type="compositionally biased region" description="Polar residues" evidence="1">
    <location>
        <begin position="177"/>
        <end position="196"/>
    </location>
</feature>
<evidence type="ECO:0000256" key="1">
    <source>
        <dbReference type="SAM" id="MobiDB-lite"/>
    </source>
</evidence>
<dbReference type="GO" id="GO:0043130">
    <property type="term" value="F:ubiquitin binding"/>
    <property type="evidence" value="ECO:0007669"/>
    <property type="project" value="InterPro"/>
</dbReference>
<proteinExistence type="predicted"/>
<feature type="domain" description="UBZ2-type" evidence="2">
    <location>
        <begin position="282"/>
        <end position="318"/>
    </location>
</feature>
<dbReference type="Pfam" id="PF15750">
    <property type="entry name" value="UBZ_FAAP20"/>
    <property type="match status" value="1"/>
</dbReference>
<evidence type="ECO:0000313" key="3">
    <source>
        <dbReference type="EMBL" id="KAK2138886.1"/>
    </source>
</evidence>
<dbReference type="AlphaFoldDB" id="A0AAD9IQ57"/>
<dbReference type="InterPro" id="IPR031490">
    <property type="entry name" value="UBZ2_FAAP20"/>
</dbReference>
<dbReference type="Proteomes" id="UP001209878">
    <property type="component" value="Unassembled WGS sequence"/>
</dbReference>
<comment type="caution">
    <text evidence="3">The sequence shown here is derived from an EMBL/GenBank/DDBJ whole genome shotgun (WGS) entry which is preliminary data.</text>
</comment>
<gene>
    <name evidence="3" type="ORF">NP493_6973g00010</name>
</gene>
<keyword evidence="4" id="KW-1185">Reference proteome</keyword>
<dbReference type="EMBL" id="JAODUO010006961">
    <property type="protein sequence ID" value="KAK2138886.1"/>
    <property type="molecule type" value="Genomic_DNA"/>
</dbReference>
<reference evidence="3" key="1">
    <citation type="journal article" date="2023" name="Mol. Biol. Evol.">
        <title>Third-Generation Sequencing Reveals the Adaptive Role of the Epigenome in Three Deep-Sea Polychaetes.</title>
        <authorList>
            <person name="Perez M."/>
            <person name="Aroh O."/>
            <person name="Sun Y."/>
            <person name="Lan Y."/>
            <person name="Juniper S.K."/>
            <person name="Young C.R."/>
            <person name="Angers B."/>
            <person name="Qian P.Y."/>
        </authorList>
    </citation>
    <scope>NUCLEOTIDE SEQUENCE</scope>
    <source>
        <strain evidence="3">R07B-5</strain>
    </source>
</reference>
<organism evidence="3 4">
    <name type="scientific">Ridgeia piscesae</name>
    <name type="common">Tubeworm</name>
    <dbReference type="NCBI Taxonomy" id="27915"/>
    <lineage>
        <taxon>Eukaryota</taxon>
        <taxon>Metazoa</taxon>
        <taxon>Spiralia</taxon>
        <taxon>Lophotrochozoa</taxon>
        <taxon>Annelida</taxon>
        <taxon>Polychaeta</taxon>
        <taxon>Sedentaria</taxon>
        <taxon>Canalipalpata</taxon>
        <taxon>Sabellida</taxon>
        <taxon>Siboglinidae</taxon>
        <taxon>Ridgeia</taxon>
    </lineage>
</organism>
<evidence type="ECO:0000259" key="2">
    <source>
        <dbReference type="PROSITE" id="PS51906"/>
    </source>
</evidence>
<protein>
    <recommendedName>
        <fullName evidence="2">UBZ2-type domain-containing protein</fullName>
    </recommendedName>
</protein>
<feature type="region of interest" description="Disordered" evidence="1">
    <location>
        <begin position="172"/>
        <end position="207"/>
    </location>
</feature>
<accession>A0AAD9IQ57</accession>
<name>A0AAD9IQ57_RIDPI</name>